<gene>
    <name evidence="6" type="ORF">E1B28_005280</name>
</gene>
<sequence>MNPTESWVKSFPGTRPLYLMVAFKIAPALSTGNVCVLKPSEIAPLTSQKMASLINEAGFPPGVVNIINGYGHTVGAAISSHPKIAKIAFTGSTLTGRKIQEASARSNLKVVSLELGGKSPNIIFEDADFEQAVKWAVVGIYTSAGQSCMAGSRIFVQESIYDKFVEAFRKAAEARKTYTGNPFDQATQQGPQVSQIQFDRVMSYIDSAKTEGATISTGGQRHGNEGFFIQPTIITDCKPEMKVVREEIFGPVAVVIKFKTEEGKYLLTVYLNAGGVFTENNSRAVRVSHALQGGSIFVNCYGSIDPSLPFGGYKQSGIGREMGEYALETYTQVKAVHVNLSLKI</sequence>
<dbReference type="Pfam" id="PF00171">
    <property type="entry name" value="Aldedh"/>
    <property type="match status" value="1"/>
</dbReference>
<dbReference type="GO" id="GO:0004030">
    <property type="term" value="F:aldehyde dehydrogenase [NAD(P)+] activity"/>
    <property type="evidence" value="ECO:0007669"/>
    <property type="project" value="UniProtKB-ARBA"/>
</dbReference>
<dbReference type="Proteomes" id="UP001049176">
    <property type="component" value="Chromosome 2"/>
</dbReference>
<dbReference type="FunFam" id="3.40.605.10:FF:000026">
    <property type="entry name" value="Aldehyde dehydrogenase, putative"/>
    <property type="match status" value="1"/>
</dbReference>
<dbReference type="GeneID" id="66074356"/>
<reference evidence="6" key="1">
    <citation type="journal article" date="2021" name="Genome Biol. Evol.">
        <title>The assembled and annotated genome of the fairy-ring fungus Marasmius oreades.</title>
        <authorList>
            <person name="Hiltunen M."/>
            <person name="Ament-Velasquez S.L."/>
            <person name="Johannesson H."/>
        </authorList>
    </citation>
    <scope>NUCLEOTIDE SEQUENCE</scope>
    <source>
        <strain evidence="6">03SP1</strain>
    </source>
</reference>
<keyword evidence="2 4" id="KW-0560">Oxidoreductase</keyword>
<proteinExistence type="inferred from homology"/>
<dbReference type="Gene3D" id="3.40.309.10">
    <property type="entry name" value="Aldehyde Dehydrogenase, Chain A, domain 2"/>
    <property type="match status" value="1"/>
</dbReference>
<dbReference type="RefSeq" id="XP_043014440.1">
    <property type="nucleotide sequence ID" value="XM_043149832.1"/>
</dbReference>
<dbReference type="FunFam" id="3.40.309.10:FF:000001">
    <property type="entry name" value="Mitochondrial aldehyde dehydrogenase 2"/>
    <property type="match status" value="1"/>
</dbReference>
<dbReference type="OrthoDB" id="310895at2759"/>
<dbReference type="SUPFAM" id="SSF53720">
    <property type="entry name" value="ALDH-like"/>
    <property type="match status" value="1"/>
</dbReference>
<dbReference type="Gene3D" id="3.40.605.10">
    <property type="entry name" value="Aldehyde Dehydrogenase, Chain A, domain 1"/>
    <property type="match status" value="1"/>
</dbReference>
<comment type="caution">
    <text evidence="6">The sequence shown here is derived from an EMBL/GenBank/DDBJ whole genome shotgun (WGS) entry which is preliminary data.</text>
</comment>
<evidence type="ECO:0000256" key="3">
    <source>
        <dbReference type="PROSITE-ProRule" id="PRU10007"/>
    </source>
</evidence>
<dbReference type="InterPro" id="IPR016163">
    <property type="entry name" value="Ald_DH_C"/>
</dbReference>
<dbReference type="AlphaFoldDB" id="A0A9P7V0I5"/>
<dbReference type="EMBL" id="CM032182">
    <property type="protein sequence ID" value="KAG7097970.1"/>
    <property type="molecule type" value="Genomic_DNA"/>
</dbReference>
<evidence type="ECO:0000313" key="6">
    <source>
        <dbReference type="EMBL" id="KAG7097970.1"/>
    </source>
</evidence>
<feature type="active site" evidence="3">
    <location>
        <position position="114"/>
    </location>
</feature>
<dbReference type="PROSITE" id="PS00070">
    <property type="entry name" value="ALDEHYDE_DEHYDR_CYS"/>
    <property type="match status" value="1"/>
</dbReference>
<feature type="domain" description="Aldehyde dehydrogenase" evidence="5">
    <location>
        <begin position="19"/>
        <end position="336"/>
    </location>
</feature>
<dbReference type="KEGG" id="more:E1B28_005280"/>
<accession>A0A9P7V0I5</accession>
<evidence type="ECO:0000313" key="7">
    <source>
        <dbReference type="Proteomes" id="UP001049176"/>
    </source>
</evidence>
<keyword evidence="7" id="KW-1185">Reference proteome</keyword>
<dbReference type="InterPro" id="IPR015590">
    <property type="entry name" value="Aldehyde_DH_dom"/>
</dbReference>
<organism evidence="6 7">
    <name type="scientific">Marasmius oreades</name>
    <name type="common">fairy-ring Marasmius</name>
    <dbReference type="NCBI Taxonomy" id="181124"/>
    <lineage>
        <taxon>Eukaryota</taxon>
        <taxon>Fungi</taxon>
        <taxon>Dikarya</taxon>
        <taxon>Basidiomycota</taxon>
        <taxon>Agaricomycotina</taxon>
        <taxon>Agaricomycetes</taxon>
        <taxon>Agaricomycetidae</taxon>
        <taxon>Agaricales</taxon>
        <taxon>Marasmiineae</taxon>
        <taxon>Marasmiaceae</taxon>
        <taxon>Marasmius</taxon>
    </lineage>
</organism>
<dbReference type="InterPro" id="IPR016160">
    <property type="entry name" value="Ald_DH_CS_CYS"/>
</dbReference>
<comment type="similarity">
    <text evidence="1 4">Belongs to the aldehyde dehydrogenase family.</text>
</comment>
<evidence type="ECO:0000256" key="2">
    <source>
        <dbReference type="ARBA" id="ARBA00023002"/>
    </source>
</evidence>
<protein>
    <recommendedName>
        <fullName evidence="5">Aldehyde dehydrogenase domain-containing protein</fullName>
    </recommendedName>
</protein>
<dbReference type="PROSITE" id="PS00687">
    <property type="entry name" value="ALDEHYDE_DEHYDR_GLU"/>
    <property type="match status" value="1"/>
</dbReference>
<evidence type="ECO:0000259" key="5">
    <source>
        <dbReference type="Pfam" id="PF00171"/>
    </source>
</evidence>
<dbReference type="PANTHER" id="PTHR11699">
    <property type="entry name" value="ALDEHYDE DEHYDROGENASE-RELATED"/>
    <property type="match status" value="1"/>
</dbReference>
<dbReference type="GO" id="GO:0019413">
    <property type="term" value="P:acetate biosynthetic process"/>
    <property type="evidence" value="ECO:0007669"/>
    <property type="project" value="UniProtKB-ARBA"/>
</dbReference>
<evidence type="ECO:0000256" key="1">
    <source>
        <dbReference type="ARBA" id="ARBA00009986"/>
    </source>
</evidence>
<evidence type="ECO:0000256" key="4">
    <source>
        <dbReference type="RuleBase" id="RU003345"/>
    </source>
</evidence>
<name>A0A9P7V0I5_9AGAR</name>
<dbReference type="InterPro" id="IPR029510">
    <property type="entry name" value="Ald_DH_CS_GLU"/>
</dbReference>
<dbReference type="InterPro" id="IPR016162">
    <property type="entry name" value="Ald_DH_N"/>
</dbReference>
<dbReference type="InterPro" id="IPR016161">
    <property type="entry name" value="Ald_DH/histidinol_DH"/>
</dbReference>